<dbReference type="PRINTS" id="PR00081">
    <property type="entry name" value="GDHRDH"/>
</dbReference>
<evidence type="ECO:0000313" key="5">
    <source>
        <dbReference type="Proteomes" id="UP000192596"/>
    </source>
</evidence>
<evidence type="ECO:0000256" key="1">
    <source>
        <dbReference type="ARBA" id="ARBA00006484"/>
    </source>
</evidence>
<dbReference type="STRING" id="1507870.A0A1V8SDZ4"/>
<proteinExistence type="inferred from homology"/>
<dbReference type="FunCoup" id="A0A1V8SDZ4">
    <property type="interactions" value="443"/>
</dbReference>
<evidence type="ECO:0000256" key="2">
    <source>
        <dbReference type="ARBA" id="ARBA00022857"/>
    </source>
</evidence>
<comment type="caution">
    <text evidence="4">The sequence shown here is derived from an EMBL/GenBank/DDBJ whole genome shotgun (WGS) entry which is preliminary data.</text>
</comment>
<dbReference type="Proteomes" id="UP000192596">
    <property type="component" value="Unassembled WGS sequence"/>
</dbReference>
<evidence type="ECO:0000313" key="4">
    <source>
        <dbReference type="EMBL" id="OQN97388.1"/>
    </source>
</evidence>
<organism evidence="4 5">
    <name type="scientific">Cryoendolithus antarcticus</name>
    <dbReference type="NCBI Taxonomy" id="1507870"/>
    <lineage>
        <taxon>Eukaryota</taxon>
        <taxon>Fungi</taxon>
        <taxon>Dikarya</taxon>
        <taxon>Ascomycota</taxon>
        <taxon>Pezizomycotina</taxon>
        <taxon>Dothideomycetes</taxon>
        <taxon>Dothideomycetidae</taxon>
        <taxon>Cladosporiales</taxon>
        <taxon>Cladosporiaceae</taxon>
        <taxon>Cryoendolithus</taxon>
    </lineage>
</organism>
<name>A0A1V8SDZ4_9PEZI</name>
<dbReference type="PANTHER" id="PTHR24320:SF282">
    <property type="entry name" value="WW DOMAIN-CONTAINING OXIDOREDUCTASE"/>
    <property type="match status" value="1"/>
</dbReference>
<dbReference type="Pfam" id="PF00106">
    <property type="entry name" value="adh_short"/>
    <property type="match status" value="1"/>
</dbReference>
<dbReference type="Gene3D" id="3.40.50.720">
    <property type="entry name" value="NAD(P)-binding Rossmann-like Domain"/>
    <property type="match status" value="1"/>
</dbReference>
<dbReference type="InParanoid" id="A0A1V8SDZ4"/>
<dbReference type="OrthoDB" id="191139at2759"/>
<dbReference type="InterPro" id="IPR002347">
    <property type="entry name" value="SDR_fam"/>
</dbReference>
<keyword evidence="2" id="KW-0521">NADP</keyword>
<protein>
    <recommendedName>
        <fullName evidence="6">Oxidoreductase</fullName>
    </recommendedName>
</protein>
<dbReference type="InterPro" id="IPR036291">
    <property type="entry name" value="NAD(P)-bd_dom_sf"/>
</dbReference>
<comment type="similarity">
    <text evidence="1">Belongs to the short-chain dehydrogenases/reductases (SDR) family.</text>
</comment>
<reference evidence="5" key="1">
    <citation type="submission" date="2017-03" db="EMBL/GenBank/DDBJ databases">
        <title>Genomes of endolithic fungi from Antarctica.</title>
        <authorList>
            <person name="Coleine C."/>
            <person name="Masonjones S."/>
            <person name="Stajich J.E."/>
        </authorList>
    </citation>
    <scope>NUCLEOTIDE SEQUENCE [LARGE SCALE GENOMIC DNA]</scope>
    <source>
        <strain evidence="5">CCFEE 5527</strain>
    </source>
</reference>
<keyword evidence="5" id="KW-1185">Reference proteome</keyword>
<accession>A0A1V8SDZ4</accession>
<gene>
    <name evidence="4" type="ORF">B0A48_16547</name>
</gene>
<dbReference type="PANTHER" id="PTHR24320">
    <property type="entry name" value="RETINOL DEHYDROGENASE"/>
    <property type="match status" value="1"/>
</dbReference>
<dbReference type="SUPFAM" id="SSF51735">
    <property type="entry name" value="NAD(P)-binding Rossmann-fold domains"/>
    <property type="match status" value="1"/>
</dbReference>
<evidence type="ECO:0000256" key="3">
    <source>
        <dbReference type="ARBA" id="ARBA00023002"/>
    </source>
</evidence>
<dbReference type="GO" id="GO:0016491">
    <property type="term" value="F:oxidoreductase activity"/>
    <property type="evidence" value="ECO:0007669"/>
    <property type="project" value="UniProtKB-KW"/>
</dbReference>
<sequence>MAAKTHTIPDQTGKVIVVTGGTRIAPRFPPTRFQQLTLTGNAGLGAETVRRLAAHNPQQIFLCARTFSKAEALITAIKQDHPDAALTPISLDLKSLESVRIAAAQILERTGRIHQLYLNAGTSIAPPGVTEEGYEVHFGVNHLGHALLTQLLLPTLLATSKAEGEPGAVRIISVSSTAARDFTSQKTGIDFPNLKHPKRPTSAWSRYGQSKLANILFAKKLALLYPSIIAASLHPGVVRTEVGDKADVPWIVHWVWDNFWWLFAVTVEVGAKTQLWAGTGEGVVSGKFYVPFGKELKFWGTENNELMDELWTWTEEELKENGGVGWPKGDD</sequence>
<dbReference type="AlphaFoldDB" id="A0A1V8SDZ4"/>
<dbReference type="EMBL" id="NAJO01000054">
    <property type="protein sequence ID" value="OQN97388.1"/>
    <property type="molecule type" value="Genomic_DNA"/>
</dbReference>
<evidence type="ECO:0008006" key="6">
    <source>
        <dbReference type="Google" id="ProtNLM"/>
    </source>
</evidence>
<keyword evidence="3" id="KW-0560">Oxidoreductase</keyword>